<feature type="compositionally biased region" description="Basic and acidic residues" evidence="2">
    <location>
        <begin position="477"/>
        <end position="491"/>
    </location>
</feature>
<feature type="compositionally biased region" description="Basic and acidic residues" evidence="2">
    <location>
        <begin position="616"/>
        <end position="630"/>
    </location>
</feature>
<proteinExistence type="predicted"/>
<evidence type="ECO:0000313" key="5">
    <source>
        <dbReference type="Proteomes" id="UP000663872"/>
    </source>
</evidence>
<dbReference type="InterPro" id="IPR036859">
    <property type="entry name" value="CAP-Gly_dom_sf"/>
</dbReference>
<feature type="domain" description="CAP-Gly" evidence="3">
    <location>
        <begin position="740"/>
        <end position="782"/>
    </location>
</feature>
<dbReference type="InterPro" id="IPR000938">
    <property type="entry name" value="CAP-Gly_domain"/>
</dbReference>
<evidence type="ECO:0000259" key="3">
    <source>
        <dbReference type="PROSITE" id="PS50245"/>
    </source>
</evidence>
<organism evidence="4 5">
    <name type="scientific">Rotaria socialis</name>
    <dbReference type="NCBI Taxonomy" id="392032"/>
    <lineage>
        <taxon>Eukaryota</taxon>
        <taxon>Metazoa</taxon>
        <taxon>Spiralia</taxon>
        <taxon>Gnathifera</taxon>
        <taxon>Rotifera</taxon>
        <taxon>Eurotatoria</taxon>
        <taxon>Bdelloidea</taxon>
        <taxon>Philodinida</taxon>
        <taxon>Philodinidae</taxon>
        <taxon>Rotaria</taxon>
    </lineage>
</organism>
<reference evidence="4" key="1">
    <citation type="submission" date="2021-02" db="EMBL/GenBank/DDBJ databases">
        <authorList>
            <person name="Nowell W R."/>
        </authorList>
    </citation>
    <scope>NUCLEOTIDE SEQUENCE</scope>
</reference>
<feature type="coiled-coil region" evidence="1">
    <location>
        <begin position="168"/>
        <end position="357"/>
    </location>
</feature>
<evidence type="ECO:0000256" key="1">
    <source>
        <dbReference type="SAM" id="Coils"/>
    </source>
</evidence>
<accession>A0A818VWW7</accession>
<protein>
    <recommendedName>
        <fullName evidence="3">CAP-Gly domain-containing protein</fullName>
    </recommendedName>
</protein>
<dbReference type="SMART" id="SM01052">
    <property type="entry name" value="CAP_GLY"/>
    <property type="match status" value="1"/>
</dbReference>
<dbReference type="Gene3D" id="2.30.30.190">
    <property type="entry name" value="CAP Gly-rich-like domain"/>
    <property type="match status" value="1"/>
</dbReference>
<evidence type="ECO:0000313" key="4">
    <source>
        <dbReference type="EMBL" id="CAF3717054.1"/>
    </source>
</evidence>
<dbReference type="PROSITE" id="PS50245">
    <property type="entry name" value="CAP_GLY_2"/>
    <property type="match status" value="1"/>
</dbReference>
<dbReference type="Pfam" id="PF01302">
    <property type="entry name" value="CAP_GLY"/>
    <property type="match status" value="1"/>
</dbReference>
<feature type="region of interest" description="Disordered" evidence="2">
    <location>
        <begin position="615"/>
        <end position="660"/>
    </location>
</feature>
<feature type="compositionally biased region" description="Acidic residues" evidence="2">
    <location>
        <begin position="631"/>
        <end position="641"/>
    </location>
</feature>
<dbReference type="EMBL" id="CAJNYT010005154">
    <property type="protein sequence ID" value="CAF3717054.1"/>
    <property type="molecule type" value="Genomic_DNA"/>
</dbReference>
<gene>
    <name evidence="4" type="ORF">GRG538_LOCUS29398</name>
</gene>
<feature type="region of interest" description="Disordered" evidence="2">
    <location>
        <begin position="476"/>
        <end position="543"/>
    </location>
</feature>
<evidence type="ECO:0000256" key="2">
    <source>
        <dbReference type="SAM" id="MobiDB-lite"/>
    </source>
</evidence>
<feature type="compositionally biased region" description="Polar residues" evidence="2">
    <location>
        <begin position="533"/>
        <end position="543"/>
    </location>
</feature>
<feature type="compositionally biased region" description="Acidic residues" evidence="2">
    <location>
        <begin position="492"/>
        <end position="504"/>
    </location>
</feature>
<dbReference type="AlphaFoldDB" id="A0A818VWW7"/>
<sequence>MSTKVEKRSSLHDLIDDIIESPLSSYPIYSRLKDGGSKVFQNRNQTSRTSLFDKSKYEKIDNLIPTITNDFRDRAVGTLPYSNSSTNTMSNEERRKEIDFIIKHLYDGKLSTINDDRAVSDVSEKSMSVLSKGPITKTTTTTAAILKNDDRRKNSIDSFDLLPLDGDILTLERELQEKELDIIHLHKEIQELQLENKLLKAKVPTTHSNGYASNNSEADALRREKDVLQNELHTSQELIAKFQQQQYQNVLVNRSNKVDEISAQQKEALQNKLRVYEKQMRALTDENDRLKQNLQQSERAIAQYKKEKEELQQQVTEAKKRNDELFHQEFHSFRNDLKMLKQRNNELFEENLHLQQEKRGLNFHSFNQEQQPNSSSPPIKISNLEPKHLKTTRSESPNMSEASDSTNYLATVSIDRYHPRSSTSVHRSITIDGNNYSRTKKYNSLIGQGDLSRNSYLSPTFNSADQSFNYRSSKIHHSTEWNDESTQKNEDIANDDDDDDDDDDRPTMDNAKPPLSSPHNYRQTHPIHRTTRSESPNMSEASDSTNYLATVSIDRYHPRSSTSVHRSITIDGNNYSRAKKYNSLIGQDDLSRNSYLSPTFNSVDQSFNYRSSKIHHSTEWNDESTQKNEDIANDDDDDDDDRPTMDNAKPPLSSPHNYRQTHPIHRSAAFKEFQHNSHRSMYNNTNNQYDNRRHSRKSTETIVSRRPFAPSCINDIHVNDLVKFTRPGGKISKGVVKYVGSLPDRNDQYLGLELEDEETKHDGIYQNKRLFQCKPNKGIFIAFNKVIMAWTGA</sequence>
<comment type="caution">
    <text evidence="4">The sequence shown here is derived from an EMBL/GenBank/DDBJ whole genome shotgun (WGS) entry which is preliminary data.</text>
</comment>
<dbReference type="Proteomes" id="UP000663872">
    <property type="component" value="Unassembled WGS sequence"/>
</dbReference>
<keyword evidence="1" id="KW-0175">Coiled coil</keyword>
<dbReference type="SUPFAM" id="SSF74924">
    <property type="entry name" value="Cap-Gly domain"/>
    <property type="match status" value="1"/>
</dbReference>
<name>A0A818VWW7_9BILA</name>